<protein>
    <submittedName>
        <fullName evidence="1">Uncharacterized protein</fullName>
    </submittedName>
</protein>
<gene>
    <name evidence="1" type="ORF">CCUS01_17139</name>
</gene>
<keyword evidence="2" id="KW-1185">Reference proteome</keyword>
<proteinExistence type="predicted"/>
<dbReference type="AlphaFoldDB" id="A0AAI9V9A9"/>
<dbReference type="Proteomes" id="UP001239213">
    <property type="component" value="Unassembled WGS sequence"/>
</dbReference>
<accession>A0AAI9V9A9</accession>
<organism evidence="1 2">
    <name type="scientific">Colletotrichum cuscutae</name>
    <dbReference type="NCBI Taxonomy" id="1209917"/>
    <lineage>
        <taxon>Eukaryota</taxon>
        <taxon>Fungi</taxon>
        <taxon>Dikarya</taxon>
        <taxon>Ascomycota</taxon>
        <taxon>Pezizomycotina</taxon>
        <taxon>Sordariomycetes</taxon>
        <taxon>Hypocreomycetidae</taxon>
        <taxon>Glomerellales</taxon>
        <taxon>Glomerellaceae</taxon>
        <taxon>Colletotrichum</taxon>
        <taxon>Colletotrichum acutatum species complex</taxon>
    </lineage>
</organism>
<dbReference type="EMBL" id="MPDP01000167">
    <property type="protein sequence ID" value="KAK1474055.1"/>
    <property type="molecule type" value="Genomic_DNA"/>
</dbReference>
<comment type="caution">
    <text evidence="1">The sequence shown here is derived from an EMBL/GenBank/DDBJ whole genome shotgun (WGS) entry which is preliminary data.</text>
</comment>
<reference evidence="1" key="1">
    <citation type="submission" date="2016-11" db="EMBL/GenBank/DDBJ databases">
        <title>The genome sequence of Colletotrichum cuscutae.</title>
        <authorList>
            <person name="Baroncelli R."/>
        </authorList>
    </citation>
    <scope>NUCLEOTIDE SEQUENCE</scope>
    <source>
        <strain evidence="1">IMI 304802</strain>
    </source>
</reference>
<name>A0AAI9V9A9_9PEZI</name>
<sequence length="67" mass="7068">MRTNVGGSANASARWRGCGRGNGVGCRLCLFTSVPAVVVEKEEGIIGDTGMVMGIMDIMDLVIIIRI</sequence>
<evidence type="ECO:0000313" key="2">
    <source>
        <dbReference type="Proteomes" id="UP001239213"/>
    </source>
</evidence>
<evidence type="ECO:0000313" key="1">
    <source>
        <dbReference type="EMBL" id="KAK1474055.1"/>
    </source>
</evidence>